<dbReference type="OrthoDB" id="27330at2"/>
<protein>
    <submittedName>
        <fullName evidence="5">Regulatory protein MsrR</fullName>
    </submittedName>
</protein>
<reference evidence="5 6" key="1">
    <citation type="submission" date="2019-04" db="EMBL/GenBank/DDBJ databases">
        <authorList>
            <person name="Poehlein A."/>
            <person name="Bengelsdorf F.R."/>
            <person name="Duerre P."/>
            <person name="Daniel R."/>
        </authorList>
    </citation>
    <scope>NUCLEOTIDE SEQUENCE [LARGE SCALE GENOMIC DNA]</scope>
    <source>
        <strain evidence="5 6">BS-1</strain>
    </source>
</reference>
<keyword evidence="6" id="KW-1185">Reference proteome</keyword>
<sequence length="381" mass="43580">MNKQSRGFRPQRRSTGSRPQGAVRRMNYDTEEFDRYNYVDRDIYSSSRSASRRSSRNGRRKKRGGGLKKFFLTVFFILLALFAGVFAYGKYMFNRLDRSEKIDTSKYIEQPSAAPAWDVMSDQKVMNILLIGTDKGDDGNSSRSDTTMLVSIDNDRKELHLVSFLRDLYVEIPTMKKQKLNAAYAKGGAALTMQALENNFRINIDHYISVDFENFATIIDKMGGLDIKMDKKLCDAENRNMGSHLKPGVNHLDGRLAVYYARIRETDSDFGRTGRQREVLELMIEKMKSMNPLQINAMMNDFLPLVKTNLSDSELIYLASIANSVSHYPIKTMHVPNPNTYRDVNIKRIGAVLDPDLPENCRLLRELLYHESAGVSSLDFE</sequence>
<dbReference type="AlphaFoldDB" id="A0A4Z0Y168"/>
<dbReference type="Proteomes" id="UP000297714">
    <property type="component" value="Unassembled WGS sequence"/>
</dbReference>
<evidence type="ECO:0000256" key="3">
    <source>
        <dbReference type="SAM" id="Phobius"/>
    </source>
</evidence>
<evidence type="ECO:0000259" key="4">
    <source>
        <dbReference type="Pfam" id="PF03816"/>
    </source>
</evidence>
<dbReference type="PANTHER" id="PTHR33392:SF6">
    <property type="entry name" value="POLYISOPRENYL-TEICHOIC ACID--PEPTIDOGLYCAN TEICHOIC ACID TRANSFERASE TAGU"/>
    <property type="match status" value="1"/>
</dbReference>
<proteinExistence type="inferred from homology"/>
<dbReference type="Gene3D" id="3.40.630.190">
    <property type="entry name" value="LCP protein"/>
    <property type="match status" value="1"/>
</dbReference>
<keyword evidence="3" id="KW-1133">Transmembrane helix</keyword>
<dbReference type="InterPro" id="IPR050922">
    <property type="entry name" value="LytR/CpsA/Psr_CW_biosynth"/>
</dbReference>
<evidence type="ECO:0000256" key="1">
    <source>
        <dbReference type="ARBA" id="ARBA00006068"/>
    </source>
</evidence>
<keyword evidence="3" id="KW-0472">Membrane</keyword>
<dbReference type="Pfam" id="PF03816">
    <property type="entry name" value="LytR_cpsA_psr"/>
    <property type="match status" value="1"/>
</dbReference>
<organism evidence="5 6">
    <name type="scientific">Caproiciproducens galactitolivorans</name>
    <dbReference type="NCBI Taxonomy" id="642589"/>
    <lineage>
        <taxon>Bacteria</taxon>
        <taxon>Bacillati</taxon>
        <taxon>Bacillota</taxon>
        <taxon>Clostridia</taxon>
        <taxon>Eubacteriales</taxon>
        <taxon>Acutalibacteraceae</taxon>
        <taxon>Caproiciproducens</taxon>
    </lineage>
</organism>
<evidence type="ECO:0000256" key="2">
    <source>
        <dbReference type="SAM" id="MobiDB-lite"/>
    </source>
</evidence>
<comment type="similarity">
    <text evidence="1">Belongs to the LytR/CpsA/Psr (LCP) family.</text>
</comment>
<evidence type="ECO:0000313" key="5">
    <source>
        <dbReference type="EMBL" id="TGJ77484.1"/>
    </source>
</evidence>
<dbReference type="EMBL" id="SRMQ01000002">
    <property type="protein sequence ID" value="TGJ77484.1"/>
    <property type="molecule type" value="Genomic_DNA"/>
</dbReference>
<dbReference type="RefSeq" id="WP_135658062.1">
    <property type="nucleotide sequence ID" value="NZ_SRMQ01000002.1"/>
</dbReference>
<feature type="region of interest" description="Disordered" evidence="2">
    <location>
        <begin position="1"/>
        <end position="28"/>
    </location>
</feature>
<gene>
    <name evidence="5" type="primary">msrR_1</name>
    <name evidence="5" type="ORF">CAGA_08560</name>
</gene>
<feature type="domain" description="Cell envelope-related transcriptional attenuator" evidence="4">
    <location>
        <begin position="143"/>
        <end position="289"/>
    </location>
</feature>
<name>A0A4Z0Y168_9FIRM</name>
<evidence type="ECO:0000313" key="6">
    <source>
        <dbReference type="Proteomes" id="UP000297714"/>
    </source>
</evidence>
<dbReference type="InterPro" id="IPR004474">
    <property type="entry name" value="LytR_CpsA_psr"/>
</dbReference>
<dbReference type="NCBIfam" id="TIGR00350">
    <property type="entry name" value="lytR_cpsA_psr"/>
    <property type="match status" value="1"/>
</dbReference>
<keyword evidence="3" id="KW-0812">Transmembrane</keyword>
<feature type="transmembrane region" description="Helical" evidence="3">
    <location>
        <begin position="70"/>
        <end position="89"/>
    </location>
</feature>
<comment type="caution">
    <text evidence="5">The sequence shown here is derived from an EMBL/GenBank/DDBJ whole genome shotgun (WGS) entry which is preliminary data.</text>
</comment>
<accession>A0A4Z0Y168</accession>
<dbReference type="PANTHER" id="PTHR33392">
    <property type="entry name" value="POLYISOPRENYL-TEICHOIC ACID--PEPTIDOGLYCAN TEICHOIC ACID TRANSFERASE TAGU"/>
    <property type="match status" value="1"/>
</dbReference>